<evidence type="ECO:0000313" key="1">
    <source>
        <dbReference type="EMBL" id="JAP08015.1"/>
    </source>
</evidence>
<sequence>MFKGGNCLFAETAWEYLQTVYAQSPLTCTSQKHFVHRISPPATGVRTMQSFTSFILHELFRLSSSNNSTICWIKHFKSFQQKKETS</sequence>
<dbReference type="EMBL" id="GEDG01037634">
    <property type="protein sequence ID" value="JAP08015.1"/>
    <property type="molecule type" value="Transcribed_RNA"/>
</dbReference>
<feature type="non-terminal residue" evidence="1">
    <location>
        <position position="86"/>
    </location>
</feature>
<organism evidence="1">
    <name type="scientific">Solanum chacoense</name>
    <name type="common">Chaco potato</name>
    <dbReference type="NCBI Taxonomy" id="4108"/>
    <lineage>
        <taxon>Eukaryota</taxon>
        <taxon>Viridiplantae</taxon>
        <taxon>Streptophyta</taxon>
        <taxon>Embryophyta</taxon>
        <taxon>Tracheophyta</taxon>
        <taxon>Spermatophyta</taxon>
        <taxon>Magnoliopsida</taxon>
        <taxon>eudicotyledons</taxon>
        <taxon>Gunneridae</taxon>
        <taxon>Pentapetalae</taxon>
        <taxon>asterids</taxon>
        <taxon>lamiids</taxon>
        <taxon>Solanales</taxon>
        <taxon>Solanaceae</taxon>
        <taxon>Solanoideae</taxon>
        <taxon>Solaneae</taxon>
        <taxon>Solanum</taxon>
    </lineage>
</organism>
<reference evidence="1" key="1">
    <citation type="submission" date="2015-12" db="EMBL/GenBank/DDBJ databases">
        <title>Gene expression during late stages of embryo sac development: a critical building block for successful pollen-pistil interactions.</title>
        <authorList>
            <person name="Liu Y."/>
            <person name="Joly V."/>
            <person name="Sabar M."/>
            <person name="Matton D.P."/>
        </authorList>
    </citation>
    <scope>NUCLEOTIDE SEQUENCE</scope>
</reference>
<dbReference type="AlphaFoldDB" id="A0A0V0GIF4"/>
<proteinExistence type="predicted"/>
<protein>
    <submittedName>
        <fullName evidence="1">Putative ovule protein</fullName>
    </submittedName>
</protein>
<name>A0A0V0GIF4_SOLCH</name>
<accession>A0A0V0GIF4</accession>